<dbReference type="Proteomes" id="UP001164746">
    <property type="component" value="Chromosome 15"/>
</dbReference>
<evidence type="ECO:0000313" key="1">
    <source>
        <dbReference type="EMBL" id="WAR28895.1"/>
    </source>
</evidence>
<keyword evidence="2" id="KW-1185">Reference proteome</keyword>
<dbReference type="InterPro" id="IPR011044">
    <property type="entry name" value="Quino_amine_DH_bsu"/>
</dbReference>
<accession>A0ABY7G390</accession>
<protein>
    <recommendedName>
        <fullName evidence="3">BACK domain-containing protein</fullName>
    </recommendedName>
</protein>
<evidence type="ECO:0000313" key="2">
    <source>
        <dbReference type="Proteomes" id="UP001164746"/>
    </source>
</evidence>
<dbReference type="SUPFAM" id="SSF50969">
    <property type="entry name" value="YVTN repeat-like/Quinoprotein amine dehydrogenase"/>
    <property type="match status" value="1"/>
</dbReference>
<name>A0ABY7G390_MYAAR</name>
<reference evidence="1" key="1">
    <citation type="submission" date="2022-11" db="EMBL/GenBank/DDBJ databases">
        <title>Centuries of genome instability and evolution in soft-shell clam transmissible cancer (bioRxiv).</title>
        <authorList>
            <person name="Hart S.F.M."/>
            <person name="Yonemitsu M.A."/>
            <person name="Giersch R.M."/>
            <person name="Beal B.F."/>
            <person name="Arriagada G."/>
            <person name="Davis B.W."/>
            <person name="Ostrander E.A."/>
            <person name="Goff S.P."/>
            <person name="Metzger M.J."/>
        </authorList>
    </citation>
    <scope>NUCLEOTIDE SEQUENCE</scope>
    <source>
        <strain evidence="1">MELC-2E11</strain>
        <tissue evidence="1">Siphon/mantle</tissue>
    </source>
</reference>
<evidence type="ECO:0008006" key="3">
    <source>
        <dbReference type="Google" id="ProtNLM"/>
    </source>
</evidence>
<dbReference type="EMBL" id="CP111026">
    <property type="protein sequence ID" value="WAR28895.1"/>
    <property type="molecule type" value="Genomic_DNA"/>
</dbReference>
<proteinExistence type="predicted"/>
<organism evidence="1 2">
    <name type="scientific">Mya arenaria</name>
    <name type="common">Soft-shell clam</name>
    <dbReference type="NCBI Taxonomy" id="6604"/>
    <lineage>
        <taxon>Eukaryota</taxon>
        <taxon>Metazoa</taxon>
        <taxon>Spiralia</taxon>
        <taxon>Lophotrochozoa</taxon>
        <taxon>Mollusca</taxon>
        <taxon>Bivalvia</taxon>
        <taxon>Autobranchia</taxon>
        <taxon>Heteroconchia</taxon>
        <taxon>Euheterodonta</taxon>
        <taxon>Imparidentia</taxon>
        <taxon>Neoheterodontei</taxon>
        <taxon>Myida</taxon>
        <taxon>Myoidea</taxon>
        <taxon>Myidae</taxon>
        <taxon>Mya</taxon>
    </lineage>
</organism>
<sequence length="589" mass="67587">MAVFVPVSLPRINRKLFPGNTSSGDEQKTVTISHGKWRKSFPLSDVLEWGPVFEAHIRWQEQNGLTSDRRLRKPRLKLEFIVSTKLNVVQALLSVLQGNTIEVAWEDLYEFVSAADMLNIEFIMTQLCNFLLSIENVFPILHSCSKVDVSHPEIDSFFRRHLLSLTTMNEMRTLTLDSVEFLLSDPRLEYWPVQDRFQLIQQWCKARVDRASLFSELVGRIDFKGIDPISIPQKRLFGVDFRKAIFRPNIVHEQYILFSGTKMADKRSTSLLGIKLSDMTFCSLPFQSDLQGTLRSIYALHDNRLLLVTSEKYIDPYWAVVNRTTSHVYVHDVITQESSEIQIHADNLKNPNISHGLVFNGKFIFVVQMFEGLERIGETMVSRLYRSNDTSLKVKLQYLIEIPCLVTTCIAYKEILLLSSSNEKFRRTIFCYNPTKHNLQTIDTAMDVVAMALRLDFLMCFGKNKICVYDVSSGTPSVSYSTDCSLTSEIHVRFNFSNMKLFKLTPFRATVFDVVNQRTYSVPLPTVNTSQTCDAPLLRYLIDVHTPVHLSVRAPRCHIQCPHCGNEDVRVADKPDEAIIPLFMKEISV</sequence>
<gene>
    <name evidence="1" type="ORF">MAR_014599</name>
</gene>